<evidence type="ECO:0000256" key="1">
    <source>
        <dbReference type="SAM" id="SignalP"/>
    </source>
</evidence>
<organism evidence="2 3">
    <name type="scientific">Entomospira culicis</name>
    <dbReference type="NCBI Taxonomy" id="2719989"/>
    <lineage>
        <taxon>Bacteria</taxon>
        <taxon>Pseudomonadati</taxon>
        <taxon>Spirochaetota</taxon>
        <taxon>Spirochaetia</taxon>
        <taxon>Spirochaetales</taxon>
        <taxon>Spirochaetaceae</taxon>
        <taxon>Entomospira</taxon>
    </lineage>
</organism>
<sequence>MKRFVLMLALVALATSPLAAQFSPDAYGLKNWTRIEYRANDPVYGKSIWRYWTTGYSQYRYPALQQDRYGVRIYIYAIENAEGIHYLLRYETSHYEIRDNLSSVNLILRIDDNGYRLPARVEKTVDHNGRVLSFDFYVPLSEEDIQNIGGVTSYFAVWPEINDVQLNNTHHAKDYRTKSAIKYFQNEMQNIMEPRDKKVKKKFITGTPFTF</sequence>
<protein>
    <submittedName>
        <fullName evidence="2">Uncharacterized protein</fullName>
    </submittedName>
</protein>
<keyword evidence="3" id="KW-1185">Reference proteome</keyword>
<feature type="signal peptide" evidence="1">
    <location>
        <begin position="1"/>
        <end position="19"/>
    </location>
</feature>
<accession>A0A968KV16</accession>
<keyword evidence="1" id="KW-0732">Signal</keyword>
<evidence type="ECO:0000313" key="3">
    <source>
        <dbReference type="Proteomes" id="UP000778951"/>
    </source>
</evidence>
<comment type="caution">
    <text evidence="2">The sequence shown here is derived from an EMBL/GenBank/DDBJ whole genome shotgun (WGS) entry which is preliminary data.</text>
</comment>
<gene>
    <name evidence="2" type="ORF">HCT48_00145</name>
</gene>
<name>A0A968KV16_9SPIO</name>
<dbReference type="Proteomes" id="UP000778951">
    <property type="component" value="Unassembled WGS sequence"/>
</dbReference>
<dbReference type="RefSeq" id="WP_167694705.1">
    <property type="nucleotide sequence ID" value="NZ_CP118181.1"/>
</dbReference>
<evidence type="ECO:0000313" key="2">
    <source>
        <dbReference type="EMBL" id="NIZ68633.1"/>
    </source>
</evidence>
<proteinExistence type="predicted"/>
<dbReference type="EMBL" id="JAATLM010000001">
    <property type="protein sequence ID" value="NIZ68633.1"/>
    <property type="molecule type" value="Genomic_DNA"/>
</dbReference>
<feature type="chain" id="PRO_5036810173" evidence="1">
    <location>
        <begin position="20"/>
        <end position="211"/>
    </location>
</feature>
<reference evidence="2" key="1">
    <citation type="submission" date="2020-03" db="EMBL/GenBank/DDBJ databases">
        <title>Spirochaetal bacteria isolated from arthropods constitute a novel genus Entomospira genus novum within the order Spirochaetales.</title>
        <authorList>
            <person name="Grana-Miraglia L."/>
            <person name="Sikutova S."/>
            <person name="Fingerle V."/>
            <person name="Sing A."/>
            <person name="Castillo-Ramirez S."/>
            <person name="Margos G."/>
            <person name="Rudolf I."/>
        </authorList>
    </citation>
    <scope>NUCLEOTIDE SEQUENCE</scope>
    <source>
        <strain evidence="2">BR149</strain>
    </source>
</reference>
<dbReference type="AlphaFoldDB" id="A0A968KV16"/>